<proteinExistence type="predicted"/>
<evidence type="ECO:0000313" key="1">
    <source>
        <dbReference type="Ensembl" id="ENSTRUP00000074783.1"/>
    </source>
</evidence>
<sequence length="69" mass="7186">DTFSSGVALAGSPHQSGCWQSASCSLHLYQCPALSLRVKCALCSRGAPEALVPLLFALSLDFIPSCVGF</sequence>
<dbReference type="Proteomes" id="UP000005226">
    <property type="component" value="Chromosome 16"/>
</dbReference>
<reference evidence="1 2" key="1">
    <citation type="journal article" date="2011" name="Genome Biol. Evol.">
        <title>Integration of the genetic map and genome assembly of fugu facilitates insights into distinct features of genome evolution in teleosts and mammals.</title>
        <authorList>
            <person name="Kai W."/>
            <person name="Kikuchi K."/>
            <person name="Tohari S."/>
            <person name="Chew A.K."/>
            <person name="Tay A."/>
            <person name="Fujiwara A."/>
            <person name="Hosoya S."/>
            <person name="Suetake H."/>
            <person name="Naruse K."/>
            <person name="Brenner S."/>
            <person name="Suzuki Y."/>
            <person name="Venkatesh B."/>
        </authorList>
    </citation>
    <scope>NUCLEOTIDE SEQUENCE [LARGE SCALE GENOMIC DNA]</scope>
</reference>
<evidence type="ECO:0000313" key="2">
    <source>
        <dbReference type="Proteomes" id="UP000005226"/>
    </source>
</evidence>
<accession>A0A674NNE1</accession>
<dbReference type="InParanoid" id="A0A674NNE1"/>
<reference evidence="1" key="2">
    <citation type="submission" date="2025-08" db="UniProtKB">
        <authorList>
            <consortium name="Ensembl"/>
        </authorList>
    </citation>
    <scope>IDENTIFICATION</scope>
</reference>
<dbReference type="AlphaFoldDB" id="A0A674NNE1"/>
<name>A0A674NNE1_TAKRU</name>
<dbReference type="Ensembl" id="ENSTRUT00000065000.1">
    <property type="protein sequence ID" value="ENSTRUP00000074783.1"/>
    <property type="gene ID" value="ENSTRUG00000032545.1"/>
</dbReference>
<keyword evidence="2" id="KW-1185">Reference proteome</keyword>
<protein>
    <submittedName>
        <fullName evidence="1">Uncharacterized protein</fullName>
    </submittedName>
</protein>
<organism evidence="1 2">
    <name type="scientific">Takifugu rubripes</name>
    <name type="common">Japanese pufferfish</name>
    <name type="synonym">Fugu rubripes</name>
    <dbReference type="NCBI Taxonomy" id="31033"/>
    <lineage>
        <taxon>Eukaryota</taxon>
        <taxon>Metazoa</taxon>
        <taxon>Chordata</taxon>
        <taxon>Craniata</taxon>
        <taxon>Vertebrata</taxon>
        <taxon>Euteleostomi</taxon>
        <taxon>Actinopterygii</taxon>
        <taxon>Neopterygii</taxon>
        <taxon>Teleostei</taxon>
        <taxon>Neoteleostei</taxon>
        <taxon>Acanthomorphata</taxon>
        <taxon>Eupercaria</taxon>
        <taxon>Tetraodontiformes</taxon>
        <taxon>Tetradontoidea</taxon>
        <taxon>Tetraodontidae</taxon>
        <taxon>Takifugu</taxon>
    </lineage>
</organism>
<reference evidence="1" key="3">
    <citation type="submission" date="2025-09" db="UniProtKB">
        <authorList>
            <consortium name="Ensembl"/>
        </authorList>
    </citation>
    <scope>IDENTIFICATION</scope>
</reference>